<comment type="caution">
    <text evidence="18">Lacks conserved residue(s) required for the propagation of feature annotation.</text>
</comment>
<evidence type="ECO:0000256" key="14">
    <source>
        <dbReference type="ARBA" id="ARBA00025153"/>
    </source>
</evidence>
<feature type="domain" description="YjeF N-terminal" evidence="21">
    <location>
        <begin position="21"/>
        <end position="224"/>
    </location>
</feature>
<comment type="catalytic activity">
    <reaction evidence="2 18 19">
        <text>(6R)-NADPHX = (6S)-NADPHX</text>
        <dbReference type="Rhea" id="RHEA:32227"/>
        <dbReference type="ChEBI" id="CHEBI:64076"/>
        <dbReference type="ChEBI" id="CHEBI:64077"/>
        <dbReference type="EC" id="5.1.99.6"/>
    </reaction>
</comment>
<keyword evidence="9 18" id="KW-0630">Potassium</keyword>
<comment type="cofactor">
    <cofactor evidence="18 19">
        <name>K(+)</name>
        <dbReference type="ChEBI" id="CHEBI:29103"/>
    </cofactor>
    <text evidence="18 19">Binds 1 potassium ion per subunit.</text>
</comment>
<dbReference type="EC" id="4.2.1.136" evidence="19"/>
<dbReference type="PIRSF" id="PIRSF017184">
    <property type="entry name" value="Nnr"/>
    <property type="match status" value="1"/>
</dbReference>
<feature type="binding site" evidence="17">
    <location>
        <position position="374"/>
    </location>
    <ligand>
        <name>(6S)-NADPHX</name>
        <dbReference type="ChEBI" id="CHEBI:64076"/>
    </ligand>
</feature>
<keyword evidence="8 17" id="KW-0521">NADP</keyword>
<evidence type="ECO:0000256" key="11">
    <source>
        <dbReference type="ARBA" id="ARBA00023235"/>
    </source>
</evidence>
<gene>
    <name evidence="17" type="primary">nnrD</name>
    <name evidence="18" type="synonym">nnrE</name>
    <name evidence="22" type="ORF">HH682_06690</name>
</gene>
<comment type="similarity">
    <text evidence="18">Belongs to the NnrE/AIBP family.</text>
</comment>
<protein>
    <recommendedName>
        <fullName evidence="19">Bifunctional NAD(P)H-hydrate repair enzyme</fullName>
    </recommendedName>
    <alternativeName>
        <fullName evidence="19">Nicotinamide nucleotide repair protein</fullName>
    </alternativeName>
    <domain>
        <recommendedName>
            <fullName evidence="19">ADP-dependent (S)-NAD(P)H-hydrate dehydratase</fullName>
            <ecNumber evidence="19">4.2.1.136</ecNumber>
        </recommendedName>
        <alternativeName>
            <fullName evidence="19">ADP-dependent NAD(P)HX dehydratase</fullName>
        </alternativeName>
    </domain>
    <domain>
        <recommendedName>
            <fullName evidence="19">NAD(P)H-hydrate epimerase</fullName>
            <ecNumber evidence="19">5.1.99.6</ecNumber>
        </recommendedName>
    </domain>
</protein>
<comment type="function">
    <text evidence="14 19">Bifunctional enzyme that catalyzes the epimerization of the S- and R-forms of NAD(P)HX and the dehydration of the S-form of NAD(P)HX at the expense of ADP, which is converted to AMP. This allows the repair of both epimers of NAD(P)HX, a damaged form of NAD(P)H that is a result of enzymatic or heat-dependent hydration.</text>
</comment>
<dbReference type="Pfam" id="PF01256">
    <property type="entry name" value="Carb_kinase"/>
    <property type="match status" value="1"/>
</dbReference>
<feature type="binding site" evidence="18">
    <location>
        <position position="70"/>
    </location>
    <ligand>
        <name>K(+)</name>
        <dbReference type="ChEBI" id="CHEBI:29103"/>
    </ligand>
</feature>
<keyword evidence="13" id="KW-0511">Multifunctional enzyme</keyword>
<evidence type="ECO:0000256" key="2">
    <source>
        <dbReference type="ARBA" id="ARBA00000909"/>
    </source>
</evidence>
<dbReference type="PROSITE" id="PS51385">
    <property type="entry name" value="YJEF_N"/>
    <property type="match status" value="1"/>
</dbReference>
<comment type="similarity">
    <text evidence="3 19">In the N-terminal section; belongs to the NnrE/AIBP family.</text>
</comment>
<evidence type="ECO:0000256" key="15">
    <source>
        <dbReference type="ARBA" id="ARBA00048238"/>
    </source>
</evidence>
<evidence type="ECO:0000256" key="3">
    <source>
        <dbReference type="ARBA" id="ARBA00006001"/>
    </source>
</evidence>
<feature type="binding site" evidence="18">
    <location>
        <position position="170"/>
    </location>
    <ligand>
        <name>K(+)</name>
        <dbReference type="ChEBI" id="CHEBI:29103"/>
    </ligand>
</feature>
<dbReference type="NCBIfam" id="TIGR00196">
    <property type="entry name" value="yjeF_cterm"/>
    <property type="match status" value="1"/>
</dbReference>
<evidence type="ECO:0000259" key="20">
    <source>
        <dbReference type="PROSITE" id="PS51383"/>
    </source>
</evidence>
<feature type="binding site" evidence="18">
    <location>
        <begin position="69"/>
        <end position="73"/>
    </location>
    <ligand>
        <name>(6S)-NADPHX</name>
        <dbReference type="ChEBI" id="CHEBI:64076"/>
    </ligand>
</feature>
<comment type="catalytic activity">
    <reaction evidence="15 17 19">
        <text>(6S)-NADHX + ADP = AMP + phosphate + NADH + H(+)</text>
        <dbReference type="Rhea" id="RHEA:32223"/>
        <dbReference type="ChEBI" id="CHEBI:15378"/>
        <dbReference type="ChEBI" id="CHEBI:43474"/>
        <dbReference type="ChEBI" id="CHEBI:57945"/>
        <dbReference type="ChEBI" id="CHEBI:64074"/>
        <dbReference type="ChEBI" id="CHEBI:456215"/>
        <dbReference type="ChEBI" id="CHEBI:456216"/>
        <dbReference type="EC" id="4.2.1.136"/>
    </reaction>
</comment>
<proteinExistence type="inferred from homology"/>
<dbReference type="PROSITE" id="PS01050">
    <property type="entry name" value="YJEF_C_2"/>
    <property type="match status" value="1"/>
</dbReference>
<feature type="binding site" evidence="17">
    <location>
        <position position="441"/>
    </location>
    <ligand>
        <name>(6S)-NADPHX</name>
        <dbReference type="ChEBI" id="CHEBI:64076"/>
    </ligand>
</feature>
<keyword evidence="12 17" id="KW-0456">Lyase</keyword>
<dbReference type="NCBIfam" id="TIGR00197">
    <property type="entry name" value="yjeF_nterm"/>
    <property type="match status" value="1"/>
</dbReference>
<dbReference type="InterPro" id="IPR029056">
    <property type="entry name" value="Ribokinase-like"/>
</dbReference>
<feature type="binding site" evidence="18">
    <location>
        <position position="167"/>
    </location>
    <ligand>
        <name>(6S)-NADPHX</name>
        <dbReference type="ChEBI" id="CHEBI:64076"/>
    </ligand>
</feature>
<evidence type="ECO:0000256" key="13">
    <source>
        <dbReference type="ARBA" id="ARBA00023268"/>
    </source>
</evidence>
<dbReference type="Proteomes" id="UP000790096">
    <property type="component" value="Unassembled WGS sequence"/>
</dbReference>
<evidence type="ECO:0000256" key="7">
    <source>
        <dbReference type="ARBA" id="ARBA00022840"/>
    </source>
</evidence>
<dbReference type="Pfam" id="PF03853">
    <property type="entry name" value="YjeF_N"/>
    <property type="match status" value="1"/>
</dbReference>
<reference evidence="22 23" key="1">
    <citation type="submission" date="2020-04" db="EMBL/GenBank/DDBJ databases">
        <title>Genome sequencing of Rosenbergiella species.</title>
        <authorList>
            <person name="Alvarez-Perez S."/>
            <person name="Lievens B."/>
        </authorList>
    </citation>
    <scope>NUCLEOTIDE SEQUENCE [LARGE SCALE GENOMIC DNA]</scope>
    <source>
        <strain evidence="22 23">S61</strain>
    </source>
</reference>
<dbReference type="PANTHER" id="PTHR12592:SF0">
    <property type="entry name" value="ATP-DEPENDENT (S)-NAD(P)H-HYDRATE DEHYDRATASE"/>
    <property type="match status" value="1"/>
</dbReference>
<evidence type="ECO:0000256" key="6">
    <source>
        <dbReference type="ARBA" id="ARBA00022741"/>
    </source>
</evidence>
<evidence type="ECO:0000259" key="21">
    <source>
        <dbReference type="PROSITE" id="PS51385"/>
    </source>
</evidence>
<dbReference type="EMBL" id="JABBFR010000007">
    <property type="protein sequence ID" value="MBT0724128.1"/>
    <property type="molecule type" value="Genomic_DNA"/>
</dbReference>
<dbReference type="SUPFAM" id="SSF64153">
    <property type="entry name" value="YjeF N-terminal domain-like"/>
    <property type="match status" value="1"/>
</dbReference>
<keyword evidence="11 18" id="KW-0413">Isomerase</keyword>
<feature type="binding site" evidence="18">
    <location>
        <position position="134"/>
    </location>
    <ligand>
        <name>K(+)</name>
        <dbReference type="ChEBI" id="CHEBI:29103"/>
    </ligand>
</feature>
<keyword evidence="7 17" id="KW-0067">ATP-binding</keyword>
<dbReference type="HAMAP" id="MF_01965">
    <property type="entry name" value="NADHX_dehydratase"/>
    <property type="match status" value="1"/>
</dbReference>
<evidence type="ECO:0000256" key="8">
    <source>
        <dbReference type="ARBA" id="ARBA00022857"/>
    </source>
</evidence>
<accession>A0ABS5SXA6</accession>
<evidence type="ECO:0000313" key="23">
    <source>
        <dbReference type="Proteomes" id="UP000790096"/>
    </source>
</evidence>
<evidence type="ECO:0000256" key="16">
    <source>
        <dbReference type="ARBA" id="ARBA00049209"/>
    </source>
</evidence>
<name>A0ABS5SXA6_9GAMM</name>
<evidence type="ECO:0000256" key="19">
    <source>
        <dbReference type="PIRNR" id="PIRNR017184"/>
    </source>
</evidence>
<evidence type="ECO:0000256" key="9">
    <source>
        <dbReference type="ARBA" id="ARBA00022958"/>
    </source>
</evidence>
<dbReference type="InterPro" id="IPR017953">
    <property type="entry name" value="Carbohydrate_kinase_pred_CS"/>
</dbReference>
<dbReference type="RefSeq" id="WP_214236825.1">
    <property type="nucleotide sequence ID" value="NZ_JABBFR010000007.1"/>
</dbReference>
<comment type="function">
    <text evidence="18">Catalyzes the epimerization of the S- and R-forms of NAD(P)HX, a damaged form of NAD(P)H that is a result of enzymatic or heat-dependent hydration. This is a prerequisite for the S-specific NAD(P)H-hydrate dehydratase to allow the repair of both epimers of NAD(P)HX.</text>
</comment>
<comment type="caution">
    <text evidence="22">The sequence shown here is derived from an EMBL/GenBank/DDBJ whole genome shotgun (WGS) entry which is preliminary data.</text>
</comment>
<comment type="function">
    <text evidence="17">Catalyzes the dehydration of the S-form of NAD(P)HX at the expense of ADP, which is converted to AMP. Together with NAD(P)HX epimerase, which catalyzes the epimerization of the S- and R-forms, the enzyme allows the repair of both epimers of NAD(P)HX, a damaged form of NAD(P)H that is a result of enzymatic or heat-dependent hydration.</text>
</comment>
<dbReference type="InterPro" id="IPR004443">
    <property type="entry name" value="YjeF_N_dom"/>
</dbReference>
<evidence type="ECO:0000256" key="4">
    <source>
        <dbReference type="ARBA" id="ARBA00009524"/>
    </source>
</evidence>
<dbReference type="SUPFAM" id="SSF53613">
    <property type="entry name" value="Ribokinase-like"/>
    <property type="match status" value="1"/>
</dbReference>
<sequence>MRGISAVSEQLPNHCWPVDKIAELEQTLCRTNDGSPYQLMWQAGEALQRLIWTVYAQTRHCLILCGTGNNGGDGFVLAYLLHQAGVSVTVVEARLRNERPAEASRAKALWDDVAPHAALSPDDPWPTNIDLIIDALYGIGLRQPPGTESQRLMDLVNRHPAPVLAVDIPSGLNAQTGQPLGTVIQATSTLTFITLKPGLLTGKGRAYSGKLWVADLGLSHLLPHLSPPIECLTAQNLPQWLPQRQASAHKGDMGKVVVIGGAEGTAGAIRLSGEAALRSGAGLVRILTHRSNIWPLLAARPELMVAELTTESLEEAIDWADVIAIGPGMGQSDWAKNALKHVKLSKKPMVWDADALNLLAIEPDKRQNRVLTPHPGEAARLLGISVAEVEADRLTAADQLVDRFGGVAILKGSGTIIAEGSVSTSIAYVGNPGMASGGMGDVLTGVVTAFLGQGLEQVEAARAAVVAHGHAADLVAKDRGMRGMLALDVIEKLKISVNPLQDNDEYHDKKNLYSY</sequence>
<keyword evidence="5 18" id="KW-0479">Metal-binding</keyword>
<dbReference type="InterPro" id="IPR000631">
    <property type="entry name" value="CARKD"/>
</dbReference>
<feature type="binding site" evidence="17">
    <location>
        <position position="440"/>
    </location>
    <ligand>
        <name>AMP</name>
        <dbReference type="ChEBI" id="CHEBI:456215"/>
    </ligand>
</feature>
<dbReference type="EC" id="5.1.99.6" evidence="19"/>
<comment type="catalytic activity">
    <reaction evidence="16 17 19">
        <text>(6S)-NADPHX + ADP = AMP + phosphate + NADPH + H(+)</text>
        <dbReference type="Rhea" id="RHEA:32235"/>
        <dbReference type="ChEBI" id="CHEBI:15378"/>
        <dbReference type="ChEBI" id="CHEBI:43474"/>
        <dbReference type="ChEBI" id="CHEBI:57783"/>
        <dbReference type="ChEBI" id="CHEBI:64076"/>
        <dbReference type="ChEBI" id="CHEBI:456215"/>
        <dbReference type="ChEBI" id="CHEBI:456216"/>
        <dbReference type="EC" id="4.2.1.136"/>
    </reaction>
</comment>
<dbReference type="HAMAP" id="MF_01966">
    <property type="entry name" value="NADHX_epimerase"/>
    <property type="match status" value="1"/>
</dbReference>
<evidence type="ECO:0000256" key="10">
    <source>
        <dbReference type="ARBA" id="ARBA00023027"/>
    </source>
</evidence>
<comment type="cofactor">
    <cofactor evidence="17">
        <name>Mg(2+)</name>
        <dbReference type="ChEBI" id="CHEBI:18420"/>
    </cofactor>
</comment>
<keyword evidence="23" id="KW-1185">Reference proteome</keyword>
<dbReference type="Gene3D" id="3.40.1190.20">
    <property type="match status" value="1"/>
</dbReference>
<evidence type="ECO:0000256" key="12">
    <source>
        <dbReference type="ARBA" id="ARBA00023239"/>
    </source>
</evidence>
<evidence type="ECO:0000256" key="17">
    <source>
        <dbReference type="HAMAP-Rule" id="MF_01965"/>
    </source>
</evidence>
<feature type="binding site" evidence="17">
    <location>
        <position position="328"/>
    </location>
    <ligand>
        <name>(6S)-NADPHX</name>
        <dbReference type="ChEBI" id="CHEBI:64076"/>
    </ligand>
</feature>
<comment type="similarity">
    <text evidence="4 19">In the C-terminal section; belongs to the NnrD/CARKD family.</text>
</comment>
<dbReference type="CDD" id="cd01171">
    <property type="entry name" value="YXKO-related"/>
    <property type="match status" value="1"/>
</dbReference>
<dbReference type="PANTHER" id="PTHR12592">
    <property type="entry name" value="ATP-DEPENDENT (S)-NAD(P)H-HYDRATE DEHYDRATASE FAMILY MEMBER"/>
    <property type="match status" value="1"/>
</dbReference>
<feature type="domain" description="YjeF C-terminal" evidence="20">
    <location>
        <begin position="233"/>
        <end position="500"/>
    </location>
</feature>
<dbReference type="PROSITE" id="PS51383">
    <property type="entry name" value="YJEF_C_3"/>
    <property type="match status" value="1"/>
</dbReference>
<feature type="binding site" evidence="17">
    <location>
        <position position="268"/>
    </location>
    <ligand>
        <name>(6S)-NADPHX</name>
        <dbReference type="ChEBI" id="CHEBI:64076"/>
    </ligand>
</feature>
<feature type="binding site" evidence="17">
    <location>
        <begin position="411"/>
        <end position="415"/>
    </location>
    <ligand>
        <name>AMP</name>
        <dbReference type="ChEBI" id="CHEBI:456215"/>
    </ligand>
</feature>
<feature type="binding site" evidence="18">
    <location>
        <begin position="138"/>
        <end position="144"/>
    </location>
    <ligand>
        <name>(6S)-NADPHX</name>
        <dbReference type="ChEBI" id="CHEBI:64076"/>
    </ligand>
</feature>
<keyword evidence="10 17" id="KW-0520">NAD</keyword>
<keyword evidence="6 17" id="KW-0547">Nucleotide-binding</keyword>
<dbReference type="InterPro" id="IPR036652">
    <property type="entry name" value="YjeF_N_dom_sf"/>
</dbReference>
<comment type="similarity">
    <text evidence="17">Belongs to the NnrD/CARKD family.</text>
</comment>
<evidence type="ECO:0000256" key="5">
    <source>
        <dbReference type="ARBA" id="ARBA00022723"/>
    </source>
</evidence>
<dbReference type="Gene3D" id="3.40.50.10260">
    <property type="entry name" value="YjeF N-terminal domain"/>
    <property type="match status" value="1"/>
</dbReference>
<comment type="subunit">
    <text evidence="17">Homotetramer.</text>
</comment>
<dbReference type="InterPro" id="IPR030677">
    <property type="entry name" value="Nnr"/>
</dbReference>
<comment type="catalytic activity">
    <reaction evidence="1 18 19">
        <text>(6R)-NADHX = (6S)-NADHX</text>
        <dbReference type="Rhea" id="RHEA:32215"/>
        <dbReference type="ChEBI" id="CHEBI:64074"/>
        <dbReference type="ChEBI" id="CHEBI:64075"/>
        <dbReference type="EC" id="5.1.99.6"/>
    </reaction>
</comment>
<evidence type="ECO:0000256" key="1">
    <source>
        <dbReference type="ARBA" id="ARBA00000013"/>
    </source>
</evidence>
<evidence type="ECO:0000256" key="18">
    <source>
        <dbReference type="HAMAP-Rule" id="MF_01966"/>
    </source>
</evidence>
<organism evidence="22 23">
    <name type="scientific">Rosenbergiella gaditana</name>
    <dbReference type="NCBI Taxonomy" id="2726987"/>
    <lineage>
        <taxon>Bacteria</taxon>
        <taxon>Pseudomonadati</taxon>
        <taxon>Pseudomonadota</taxon>
        <taxon>Gammaproteobacteria</taxon>
        <taxon>Enterobacterales</taxon>
        <taxon>Erwiniaceae</taxon>
        <taxon>Rosenbergiella</taxon>
    </lineage>
</organism>
<evidence type="ECO:0000313" key="22">
    <source>
        <dbReference type="EMBL" id="MBT0724128.1"/>
    </source>
</evidence>